<sequence length="155" mass="18536">MSVTTTVEKTREQIKRVRELYRGAQLKKVDSPVRYVRVYLAAPEHIYDYVLTFGHDYAEDKTFAIVHLREIWEGEFFEDIIEEHDELKVWEGAEGDGVILWFLGYVGEVIELWSDLDIHVMVEFHEDFEDIVNYYLGAEEDWEEEEEDWEGFCEE</sequence>
<organism evidence="1 2">
    <name type="scientific">Thermofilum pendens (strain DSM 2475 / Hrk 5)</name>
    <dbReference type="NCBI Taxonomy" id="368408"/>
    <lineage>
        <taxon>Archaea</taxon>
        <taxon>Thermoproteota</taxon>
        <taxon>Thermoprotei</taxon>
        <taxon>Thermofilales</taxon>
        <taxon>Thermofilaceae</taxon>
        <taxon>Thermofilum</taxon>
    </lineage>
</organism>
<dbReference type="EMBL" id="CP000506">
    <property type="protein sequence ID" value="ABL79272.1"/>
    <property type="molecule type" value="Genomic_DNA"/>
</dbReference>
<dbReference type="EnsemblBacteria" id="ABL79272">
    <property type="protein sequence ID" value="ABL79272"/>
    <property type="gene ID" value="Tpen_1877"/>
</dbReference>
<dbReference type="AlphaFoldDB" id="A1S1E2"/>
<evidence type="ECO:0000313" key="2">
    <source>
        <dbReference type="Proteomes" id="UP000000641"/>
    </source>
</evidence>
<dbReference type="GeneID" id="4600314"/>
<gene>
    <name evidence="1" type="ordered locus">Tpen_1877</name>
</gene>
<name>A1S1E2_THEPD</name>
<dbReference type="Proteomes" id="UP000000641">
    <property type="component" value="Plasmid pTPEN01"/>
</dbReference>
<protein>
    <submittedName>
        <fullName evidence="1">Uncharacterized protein</fullName>
    </submittedName>
</protein>
<dbReference type="RefSeq" id="WP_011751397.1">
    <property type="nucleotide sequence ID" value="NC_008696.1"/>
</dbReference>
<evidence type="ECO:0000313" key="1">
    <source>
        <dbReference type="EMBL" id="ABL79272.1"/>
    </source>
</evidence>
<reference evidence="2" key="1">
    <citation type="journal article" date="2008" name="J. Bacteriol.">
        <title>Genome sequence of Thermofilum pendens reveals an exceptional loss of biosynthetic pathways without genome reduction.</title>
        <authorList>
            <person name="Anderson I."/>
            <person name="Rodriguez J."/>
            <person name="Susanti D."/>
            <person name="Porat I."/>
            <person name="Reich C."/>
            <person name="Ulrich L.E."/>
            <person name="Elkins J.G."/>
            <person name="Mavromatis K."/>
            <person name="Lykidis A."/>
            <person name="Kim E."/>
            <person name="Thompson L.S."/>
            <person name="Nolan M."/>
            <person name="Land M."/>
            <person name="Copeland A."/>
            <person name="Lapidus A."/>
            <person name="Lucas S."/>
            <person name="Detter C."/>
            <person name="Zhulin I.B."/>
            <person name="Olsen G.J."/>
            <person name="Whitman W."/>
            <person name="Mukhopadhyay B."/>
            <person name="Bristow J."/>
            <person name="Kyrpides N."/>
        </authorList>
    </citation>
    <scope>NUCLEOTIDE SEQUENCE [LARGE SCALE GENOMIC DNA]</scope>
    <source>
        <strain evidence="2">DSM 2475 / Hrk 5</strain>
        <plasmid evidence="2">pTPEN01</plasmid>
    </source>
</reference>
<keyword evidence="2" id="KW-1185">Reference proteome</keyword>
<dbReference type="KEGG" id="tpe:Tpen_1877"/>
<dbReference type="HOGENOM" id="CLU_1691626_0_0_2"/>
<proteinExistence type="predicted"/>
<accession>A1S1E2</accession>
<keyword evidence="1" id="KW-0614">Plasmid</keyword>
<geneLocation type="plasmid" evidence="1 2">
    <name>pTPEN01</name>
</geneLocation>